<keyword evidence="2" id="KW-0460">Magnesium</keyword>
<feature type="compositionally biased region" description="Polar residues" evidence="3">
    <location>
        <begin position="552"/>
        <end position="574"/>
    </location>
</feature>
<dbReference type="Proteomes" id="UP000187209">
    <property type="component" value="Unassembled WGS sequence"/>
</dbReference>
<dbReference type="GO" id="GO:0003729">
    <property type="term" value="F:mRNA binding"/>
    <property type="evidence" value="ECO:0007669"/>
    <property type="project" value="TreeGrafter"/>
</dbReference>
<dbReference type="GO" id="GO:0005730">
    <property type="term" value="C:nucleolus"/>
    <property type="evidence" value="ECO:0007669"/>
    <property type="project" value="TreeGrafter"/>
</dbReference>
<dbReference type="SUPFAM" id="SSF81631">
    <property type="entry name" value="PAP/OAS1 substrate-binding domain"/>
    <property type="match status" value="1"/>
</dbReference>
<evidence type="ECO:0000259" key="4">
    <source>
        <dbReference type="Pfam" id="PF03828"/>
    </source>
</evidence>
<feature type="compositionally biased region" description="Low complexity" evidence="3">
    <location>
        <begin position="514"/>
        <end position="526"/>
    </location>
</feature>
<accession>A0A1R2BEG8</accession>
<dbReference type="GO" id="GO:0043634">
    <property type="term" value="P:polyadenylation-dependent ncRNA catabolic process"/>
    <property type="evidence" value="ECO:0007669"/>
    <property type="project" value="TreeGrafter"/>
</dbReference>
<feature type="region of interest" description="Disordered" evidence="3">
    <location>
        <begin position="465"/>
        <end position="491"/>
    </location>
</feature>
<dbReference type="GO" id="GO:0046872">
    <property type="term" value="F:metal ion binding"/>
    <property type="evidence" value="ECO:0007669"/>
    <property type="project" value="UniProtKB-KW"/>
</dbReference>
<comment type="caution">
    <text evidence="6">The sequence shown here is derived from an EMBL/GenBank/DDBJ whole genome shotgun (WGS) entry which is preliminary data.</text>
</comment>
<dbReference type="InterPro" id="IPR054708">
    <property type="entry name" value="MTPAP-like_central"/>
</dbReference>
<evidence type="ECO:0008006" key="8">
    <source>
        <dbReference type="Google" id="ProtNLM"/>
    </source>
</evidence>
<feature type="compositionally biased region" description="Basic residues" evidence="3">
    <location>
        <begin position="539"/>
        <end position="551"/>
    </location>
</feature>
<dbReference type="SUPFAM" id="SSF81301">
    <property type="entry name" value="Nucleotidyltransferase"/>
    <property type="match status" value="1"/>
</dbReference>
<evidence type="ECO:0000256" key="2">
    <source>
        <dbReference type="ARBA" id="ARBA00022842"/>
    </source>
</evidence>
<dbReference type="Pfam" id="PF22600">
    <property type="entry name" value="MTPAP-like_central"/>
    <property type="match status" value="1"/>
</dbReference>
<dbReference type="InterPro" id="IPR002058">
    <property type="entry name" value="PAP_assoc"/>
</dbReference>
<feature type="domain" description="Poly(A) RNA polymerase mitochondrial-like central palm" evidence="5">
    <location>
        <begin position="665"/>
        <end position="764"/>
    </location>
</feature>
<dbReference type="GO" id="GO:1990817">
    <property type="term" value="F:poly(A) RNA polymerase activity"/>
    <property type="evidence" value="ECO:0007669"/>
    <property type="project" value="InterPro"/>
</dbReference>
<dbReference type="AlphaFoldDB" id="A0A1R2BEG8"/>
<feature type="compositionally biased region" description="Basic and acidic residues" evidence="3">
    <location>
        <begin position="465"/>
        <end position="480"/>
    </location>
</feature>
<dbReference type="OrthoDB" id="273917at2759"/>
<dbReference type="EMBL" id="MPUH01000710">
    <property type="protein sequence ID" value="OMJ75100.1"/>
    <property type="molecule type" value="Genomic_DNA"/>
</dbReference>
<feature type="region of interest" description="Disordered" evidence="3">
    <location>
        <begin position="597"/>
        <end position="632"/>
    </location>
</feature>
<sequence>MEQEYLSLIKNISNFLYPYKEIPKSSVQKNMKKSSLRELQKKRSDQNEEPYLAKKLLEWLKGLDYNAKTQVLTHKNQFLASILQEMHLFNIRTGQKVFKISTAKSKNQQDYSISSIFTYRDYPMKNYTNDCKSSHPLGNSDKFVCDYKQIPTSNIHINNIEIELITALRFCDKDAYCDCLSLDPSMPIEEFLYIMRRLTANRAFSIPCRVSWDSLSNSWTWDYPTWYNQEDYYSMGTIACASFERAIWMQFWNFHDIDPRTFHEAMVYKNEKEVFEYSIKEIVQFLETLDDNQRKNIVGDFNKHTEICRMAKTQIKPVKNSNQKSTIYIDTNYAKFTDDAFCYKNIETISLIMSSGNMLKFVESLYFTPNDKIGTLTNVVYRKTLIGILTALAEKEADNLIKDEKLCEKIEKPVQVIKKKHRKKYKKKEKKIPLTEEQCREIAFDLLNKVISELEEKAELQKEKTELQKEKAELQKEKPNPKPQKNESFALIKPICNSQKIITEKPIDEIKNPTYNNHNHNGYTNGQKKQYYRKDNYKKQTKRPHSSKTTKKTPNSDHSIPKSQTAKTSQQVTPTKPEGTKSKFQWWSVPEAKISSNLDNNDFPPLSSHQEPETSNILYCPNSQPTPQNSQKSLCNTISVPVPTLFSLLHHEILRFTSIMKKKVQEKFKKFLPTFNEIISHIKTIHSDATLTVFGSYGTSLALDTSDIDLVIKLTILPNRIKIQEYCQHLQETLKTICKVTNIQAITTARIPIVKIKTEDYNLDITYEDENQSHQGTATINLTKNFICLCPMLKEITLVCKKLLYVNELNSSYHGGLNSYSLFLWIVAFFNSLKCHEPDLGKILMMFLDFYGNHFDPTTTGISVVNGGSMYTLPFLCFENAVTIDPLSGFNITGNLYKVKEILALFSKTHEQGFSKVFWKT</sequence>
<feature type="region of interest" description="Disordered" evidence="3">
    <location>
        <begin position="507"/>
        <end position="582"/>
    </location>
</feature>
<keyword evidence="1" id="KW-0479">Metal-binding</keyword>
<organism evidence="6 7">
    <name type="scientific">Stentor coeruleus</name>
    <dbReference type="NCBI Taxonomy" id="5963"/>
    <lineage>
        <taxon>Eukaryota</taxon>
        <taxon>Sar</taxon>
        <taxon>Alveolata</taxon>
        <taxon>Ciliophora</taxon>
        <taxon>Postciliodesmatophora</taxon>
        <taxon>Heterotrichea</taxon>
        <taxon>Heterotrichida</taxon>
        <taxon>Stentoridae</taxon>
        <taxon>Stentor</taxon>
    </lineage>
</organism>
<evidence type="ECO:0000256" key="3">
    <source>
        <dbReference type="SAM" id="MobiDB-lite"/>
    </source>
</evidence>
<dbReference type="InterPro" id="IPR043519">
    <property type="entry name" value="NT_sf"/>
</dbReference>
<evidence type="ECO:0000259" key="5">
    <source>
        <dbReference type="Pfam" id="PF22600"/>
    </source>
</evidence>
<protein>
    <recommendedName>
        <fullName evidence="8">Polymerase nucleotidyl transferase domain-containing protein</fullName>
    </recommendedName>
</protein>
<dbReference type="PANTHER" id="PTHR23092">
    <property type="entry name" value="POLY(A) RNA POLYMERASE"/>
    <property type="match status" value="1"/>
</dbReference>
<dbReference type="PANTHER" id="PTHR23092:SF15">
    <property type="entry name" value="INACTIVE NON-CANONICAL POLY(A) RNA POLYMERASE PROTEIN TRF4-2-RELATED"/>
    <property type="match status" value="1"/>
</dbReference>
<evidence type="ECO:0000313" key="6">
    <source>
        <dbReference type="EMBL" id="OMJ75100.1"/>
    </source>
</evidence>
<dbReference type="Gene3D" id="1.10.1410.10">
    <property type="match status" value="1"/>
</dbReference>
<feature type="domain" description="PAP-associated" evidence="4">
    <location>
        <begin position="840"/>
        <end position="870"/>
    </location>
</feature>
<evidence type="ECO:0000256" key="1">
    <source>
        <dbReference type="ARBA" id="ARBA00022723"/>
    </source>
</evidence>
<dbReference type="Gene3D" id="3.30.460.10">
    <property type="entry name" value="Beta Polymerase, domain 2"/>
    <property type="match status" value="1"/>
</dbReference>
<gene>
    <name evidence="6" type="ORF">SteCoe_25837</name>
</gene>
<dbReference type="GO" id="GO:0031123">
    <property type="term" value="P:RNA 3'-end processing"/>
    <property type="evidence" value="ECO:0007669"/>
    <property type="project" value="TreeGrafter"/>
</dbReference>
<dbReference type="Pfam" id="PF03828">
    <property type="entry name" value="PAP_assoc"/>
    <property type="match status" value="1"/>
</dbReference>
<evidence type="ECO:0000313" key="7">
    <source>
        <dbReference type="Proteomes" id="UP000187209"/>
    </source>
</evidence>
<dbReference type="GO" id="GO:0031499">
    <property type="term" value="C:TRAMP complex"/>
    <property type="evidence" value="ECO:0007669"/>
    <property type="project" value="TreeGrafter"/>
</dbReference>
<name>A0A1R2BEG8_9CILI</name>
<feature type="compositionally biased region" description="Polar residues" evidence="3">
    <location>
        <begin position="607"/>
        <end position="632"/>
    </location>
</feature>
<reference evidence="6 7" key="1">
    <citation type="submission" date="2016-11" db="EMBL/GenBank/DDBJ databases">
        <title>The macronuclear genome of Stentor coeruleus: a giant cell with tiny introns.</title>
        <authorList>
            <person name="Slabodnick M."/>
            <person name="Ruby J.G."/>
            <person name="Reiff S.B."/>
            <person name="Swart E.C."/>
            <person name="Gosai S."/>
            <person name="Prabakaran S."/>
            <person name="Witkowska E."/>
            <person name="Larue G.E."/>
            <person name="Fisher S."/>
            <person name="Freeman R.M."/>
            <person name="Gunawardena J."/>
            <person name="Chu W."/>
            <person name="Stover N.A."/>
            <person name="Gregory B.D."/>
            <person name="Nowacki M."/>
            <person name="Derisi J."/>
            <person name="Roy S.W."/>
            <person name="Marshall W.F."/>
            <person name="Sood P."/>
        </authorList>
    </citation>
    <scope>NUCLEOTIDE SEQUENCE [LARGE SCALE GENOMIC DNA]</scope>
    <source>
        <strain evidence="6">WM001</strain>
    </source>
</reference>
<keyword evidence="7" id="KW-1185">Reference proteome</keyword>
<proteinExistence type="predicted"/>
<dbReference type="InterPro" id="IPR045862">
    <property type="entry name" value="Trf4-like"/>
</dbReference>
<dbReference type="CDD" id="cd05402">
    <property type="entry name" value="NT_PAP_TUTase"/>
    <property type="match status" value="1"/>
</dbReference>